<keyword evidence="12 18" id="KW-0249">Electron transport</keyword>
<dbReference type="SUPFAM" id="SSF81464">
    <property type="entry name" value="Cytochrome c oxidase subunit II-like, transmembrane region"/>
    <property type="match status" value="1"/>
</dbReference>
<dbReference type="Gene3D" id="2.60.40.420">
    <property type="entry name" value="Cupredoxins - blue copper proteins"/>
    <property type="match status" value="1"/>
</dbReference>
<dbReference type="GO" id="GO:0042773">
    <property type="term" value="P:ATP synthesis coupled electron transport"/>
    <property type="evidence" value="ECO:0007669"/>
    <property type="project" value="TreeGrafter"/>
</dbReference>
<evidence type="ECO:0000256" key="4">
    <source>
        <dbReference type="ARBA" id="ARBA00015946"/>
    </source>
</evidence>
<dbReference type="SUPFAM" id="SSF49503">
    <property type="entry name" value="Cupredoxins"/>
    <property type="match status" value="1"/>
</dbReference>
<dbReference type="GO" id="GO:0005507">
    <property type="term" value="F:copper ion binding"/>
    <property type="evidence" value="ECO:0007669"/>
    <property type="project" value="InterPro"/>
</dbReference>
<evidence type="ECO:0000256" key="11">
    <source>
        <dbReference type="ARBA" id="ARBA00022967"/>
    </source>
</evidence>
<dbReference type="Pfam" id="PF00116">
    <property type="entry name" value="COX2"/>
    <property type="match status" value="1"/>
</dbReference>
<protein>
    <recommendedName>
        <fullName evidence="4 18">Cytochrome c oxidase subunit 2</fullName>
    </recommendedName>
</protein>
<keyword evidence="5 18" id="KW-0813">Transport</keyword>
<dbReference type="PROSITE" id="PS00078">
    <property type="entry name" value="COX2"/>
    <property type="match status" value="1"/>
</dbReference>
<feature type="domain" description="Cytochrome oxidase subunit II transmembrane region profile" evidence="21">
    <location>
        <begin position="1"/>
        <end position="91"/>
    </location>
</feature>
<dbReference type="GO" id="GO:0004129">
    <property type="term" value="F:cytochrome-c oxidase activity"/>
    <property type="evidence" value="ECO:0007669"/>
    <property type="project" value="UniProtKB-EC"/>
</dbReference>
<evidence type="ECO:0000256" key="5">
    <source>
        <dbReference type="ARBA" id="ARBA00022448"/>
    </source>
</evidence>
<dbReference type="AlphaFoldDB" id="A0A3S8V166"/>
<evidence type="ECO:0000256" key="13">
    <source>
        <dbReference type="ARBA" id="ARBA00022989"/>
    </source>
</evidence>
<evidence type="ECO:0000259" key="20">
    <source>
        <dbReference type="PROSITE" id="PS50857"/>
    </source>
</evidence>
<accession>A0A3S8V166</accession>
<geneLocation type="mitochondrion" evidence="22"/>
<dbReference type="GO" id="GO:0005743">
    <property type="term" value="C:mitochondrial inner membrane"/>
    <property type="evidence" value="ECO:0007669"/>
    <property type="project" value="UniProtKB-SubCell"/>
</dbReference>
<evidence type="ECO:0000256" key="3">
    <source>
        <dbReference type="ARBA" id="ARBA00011164"/>
    </source>
</evidence>
<comment type="similarity">
    <text evidence="2 18">Belongs to the cytochrome c oxidase subunit 2 family.</text>
</comment>
<dbReference type="InterPro" id="IPR008972">
    <property type="entry name" value="Cupredoxin"/>
</dbReference>
<evidence type="ECO:0000256" key="19">
    <source>
        <dbReference type="SAM" id="Phobius"/>
    </source>
</evidence>
<keyword evidence="13 19" id="KW-1133">Transmembrane helix</keyword>
<keyword evidence="8 18" id="KW-0479">Metal-binding</keyword>
<evidence type="ECO:0000256" key="17">
    <source>
        <dbReference type="ARBA" id="ARBA00049512"/>
    </source>
</evidence>
<evidence type="ECO:0000256" key="10">
    <source>
        <dbReference type="ARBA" id="ARBA00022842"/>
    </source>
</evidence>
<sequence length="222" mass="26263">MTSWMKINFQDSMSPIMFHLNFFHDYILLFIIMILLMIFYIIMFISKTKFYSNLIINHQLIETIWTLIPLIILMFLIIPSIKILYMTEDMKNIKFTIKSIGNQWYWTYEYPQLFSNQFDSFMINNINYFRLLSVDNNLFSPSNIKIRLLTTSNDVIHSFTIPSLGFKMDSIPGRLNQNSFYINSPGLFVGQCSEICGMNHSFMPIILESIKMKSFSKLIKNL</sequence>
<evidence type="ECO:0000256" key="7">
    <source>
        <dbReference type="ARBA" id="ARBA00022692"/>
    </source>
</evidence>
<keyword evidence="14 18" id="KW-0186">Copper</keyword>
<dbReference type="Gene3D" id="1.10.287.90">
    <property type="match status" value="1"/>
</dbReference>
<keyword evidence="7 18" id="KW-0812">Transmembrane</keyword>
<evidence type="ECO:0000313" key="22">
    <source>
        <dbReference type="EMBL" id="AZL93414.1"/>
    </source>
</evidence>
<dbReference type="PRINTS" id="PR01166">
    <property type="entry name" value="CYCOXIDASEII"/>
</dbReference>
<comment type="function">
    <text evidence="18">Component of the cytochrome c oxidase, the last enzyme in the mitochondrial electron transport chain which drives oxidative phosphorylation. The respiratory chain contains 3 multisubunit complexes succinate dehydrogenase (complex II, CII), ubiquinol-cytochrome c oxidoreductase (cytochrome b-c1 complex, complex III, CIII) and cytochrome c oxidase (complex IV, CIV), that cooperate to transfer electrons derived from NADH and succinate to molecular oxygen, creating an electrochemical gradient over the inner membrane that drives transmembrane transport and the ATP synthase. Cytochrome c oxidase is the component of the respiratory chain that catalyzes the reduction of oxygen to water. Electrons originating from reduced cytochrome c in the intermembrane space (IMS) are transferred via the dinuclear copper A center (CU(A)) of subunit 2 and heme A of subunit 1 to the active site in subunit 1, a binuclear center (BNC) formed by heme A3 and copper B (CU(B)). The BNC reduces molecular oxygen to 2 water molecules using 4 electrons from cytochrome c in the IMS and 4 protons from the mitochondrial matrix.</text>
</comment>
<comment type="cofactor">
    <cofactor evidence="18">
        <name>Cu cation</name>
        <dbReference type="ChEBI" id="CHEBI:23378"/>
    </cofactor>
    <text evidence="18">Binds a copper A center.</text>
</comment>
<keyword evidence="15 18" id="KW-0496">Mitochondrion</keyword>
<dbReference type="PANTHER" id="PTHR22888">
    <property type="entry name" value="CYTOCHROME C OXIDASE, SUBUNIT II"/>
    <property type="match status" value="1"/>
</dbReference>
<evidence type="ECO:0000256" key="15">
    <source>
        <dbReference type="ARBA" id="ARBA00023128"/>
    </source>
</evidence>
<dbReference type="InterPro" id="IPR002429">
    <property type="entry name" value="CcO_II-like_C"/>
</dbReference>
<organism evidence="22">
    <name type="scientific">Scelio sp. ZJUH_2016028</name>
    <dbReference type="NCBI Taxonomy" id="2496283"/>
    <lineage>
        <taxon>Eukaryota</taxon>
        <taxon>Metazoa</taxon>
        <taxon>Ecdysozoa</taxon>
        <taxon>Arthropoda</taxon>
        <taxon>Hexapoda</taxon>
        <taxon>Insecta</taxon>
        <taxon>Pterygota</taxon>
        <taxon>Neoptera</taxon>
        <taxon>Endopterygota</taxon>
        <taxon>Hymenoptera</taxon>
        <taxon>Apocrita</taxon>
        <taxon>Proctotrupomorpha</taxon>
        <taxon>Platygastroidea</taxon>
        <taxon>Scelionidae</taxon>
        <taxon>Scelioninae</taxon>
        <taxon>Scelio</taxon>
    </lineage>
</organism>
<name>A0A3S8V166_9HYME</name>
<evidence type="ECO:0000256" key="14">
    <source>
        <dbReference type="ARBA" id="ARBA00023008"/>
    </source>
</evidence>
<dbReference type="InterPro" id="IPR036257">
    <property type="entry name" value="Cyt_c_oxidase_su2_TM_sf"/>
</dbReference>
<keyword evidence="11" id="KW-1278">Translocase</keyword>
<proteinExistence type="inferred from homology"/>
<evidence type="ECO:0000256" key="16">
    <source>
        <dbReference type="ARBA" id="ARBA00023136"/>
    </source>
</evidence>
<evidence type="ECO:0000256" key="9">
    <source>
        <dbReference type="ARBA" id="ARBA00022792"/>
    </source>
</evidence>
<dbReference type="PROSITE" id="PS50999">
    <property type="entry name" value="COX2_TM"/>
    <property type="match status" value="1"/>
</dbReference>
<keyword evidence="10" id="KW-0460">Magnesium</keyword>
<gene>
    <name evidence="22" type="primary">cox2</name>
</gene>
<evidence type="ECO:0000256" key="1">
    <source>
        <dbReference type="ARBA" id="ARBA00004448"/>
    </source>
</evidence>
<evidence type="ECO:0000256" key="18">
    <source>
        <dbReference type="RuleBase" id="RU000457"/>
    </source>
</evidence>
<evidence type="ECO:0000259" key="21">
    <source>
        <dbReference type="PROSITE" id="PS50999"/>
    </source>
</evidence>
<reference evidence="22" key="1">
    <citation type="journal article" date="2018" name="Mol. Phylogenet. Evol.">
        <title>Mitochondrial phylogenomics of the Hymenoptera.</title>
        <authorList>
            <person name="Tang P."/>
            <person name="Zhu J.C."/>
            <person name="Zheng B.Y."/>
            <person name="Wei S.J."/>
            <person name="Sharkey M."/>
            <person name="Chen X.X."/>
            <person name="Vogler A.P."/>
        </authorList>
    </citation>
    <scope>NUCLEOTIDE SEQUENCE</scope>
</reference>
<dbReference type="InterPro" id="IPR045187">
    <property type="entry name" value="CcO_II"/>
</dbReference>
<dbReference type="InterPro" id="IPR011759">
    <property type="entry name" value="Cyt_c_oxidase_su2_TM_dom"/>
</dbReference>
<feature type="transmembrane region" description="Helical" evidence="19">
    <location>
        <begin position="21"/>
        <end position="44"/>
    </location>
</feature>
<dbReference type="Pfam" id="PF02790">
    <property type="entry name" value="COX2_TM"/>
    <property type="match status" value="1"/>
</dbReference>
<feature type="domain" description="Cytochrome oxidase subunit II copper A binding" evidence="20">
    <location>
        <begin position="92"/>
        <end position="221"/>
    </location>
</feature>
<keyword evidence="9 18" id="KW-0999">Mitochondrion inner membrane</keyword>
<comment type="subcellular location">
    <subcellularLocation>
        <location evidence="1 18">Mitochondrion inner membrane</location>
        <topology evidence="1 18">Multi-pass membrane protein</topology>
    </subcellularLocation>
</comment>
<keyword evidence="6 18" id="KW-0679">Respiratory chain</keyword>
<dbReference type="InterPro" id="IPR001505">
    <property type="entry name" value="Copper_CuA"/>
</dbReference>
<dbReference type="PANTHER" id="PTHR22888:SF9">
    <property type="entry name" value="CYTOCHROME C OXIDASE SUBUNIT 2"/>
    <property type="match status" value="1"/>
</dbReference>
<feature type="transmembrane region" description="Helical" evidence="19">
    <location>
        <begin position="64"/>
        <end position="85"/>
    </location>
</feature>
<evidence type="ECO:0000256" key="2">
    <source>
        <dbReference type="ARBA" id="ARBA00007866"/>
    </source>
</evidence>
<evidence type="ECO:0000256" key="6">
    <source>
        <dbReference type="ARBA" id="ARBA00022660"/>
    </source>
</evidence>
<comment type="subunit">
    <text evidence="3">Component of the cytochrome c oxidase (complex IV, CIV), a multisubunit enzyme composed of a catalytic core of 3 subunits and several supernumerary subunits. The complex exists as a monomer or a dimer and forms supercomplexes (SCs) in the inner mitochondrial membrane with ubiquinol-cytochrome c oxidoreductase (cytochrome b-c1 complex, complex III, CIII).</text>
</comment>
<comment type="catalytic activity">
    <reaction evidence="17">
        <text>4 Fe(II)-[cytochrome c] + O2 + 8 H(+)(in) = 4 Fe(III)-[cytochrome c] + 2 H2O + 4 H(+)(out)</text>
        <dbReference type="Rhea" id="RHEA:11436"/>
        <dbReference type="Rhea" id="RHEA-COMP:10350"/>
        <dbReference type="Rhea" id="RHEA-COMP:14399"/>
        <dbReference type="ChEBI" id="CHEBI:15377"/>
        <dbReference type="ChEBI" id="CHEBI:15378"/>
        <dbReference type="ChEBI" id="CHEBI:15379"/>
        <dbReference type="ChEBI" id="CHEBI:29033"/>
        <dbReference type="ChEBI" id="CHEBI:29034"/>
        <dbReference type="EC" id="7.1.1.9"/>
    </reaction>
    <physiologicalReaction direction="left-to-right" evidence="17">
        <dbReference type="Rhea" id="RHEA:11437"/>
    </physiologicalReaction>
</comment>
<evidence type="ECO:0000256" key="8">
    <source>
        <dbReference type="ARBA" id="ARBA00022723"/>
    </source>
</evidence>
<evidence type="ECO:0000256" key="12">
    <source>
        <dbReference type="ARBA" id="ARBA00022982"/>
    </source>
</evidence>
<keyword evidence="16 18" id="KW-0472">Membrane</keyword>
<dbReference type="PROSITE" id="PS50857">
    <property type="entry name" value="COX2_CUA"/>
    <property type="match status" value="1"/>
</dbReference>
<dbReference type="EMBL" id="MG923509">
    <property type="protein sequence ID" value="AZL93414.1"/>
    <property type="molecule type" value="Genomic_DNA"/>
</dbReference>